<dbReference type="PROSITE" id="PS51257">
    <property type="entry name" value="PROKAR_LIPOPROTEIN"/>
    <property type="match status" value="1"/>
</dbReference>
<dbReference type="OrthoDB" id="10003387at2"/>
<organism evidence="2 3">
    <name type="scientific">Ruminococcus albus 8</name>
    <dbReference type="NCBI Taxonomy" id="246199"/>
    <lineage>
        <taxon>Bacteria</taxon>
        <taxon>Bacillati</taxon>
        <taxon>Bacillota</taxon>
        <taxon>Clostridia</taxon>
        <taxon>Eubacteriales</taxon>
        <taxon>Oscillospiraceae</taxon>
        <taxon>Ruminococcus</taxon>
    </lineage>
</organism>
<keyword evidence="3" id="KW-1185">Reference proteome</keyword>
<comment type="caution">
    <text evidence="2">The sequence shown here is derived from an EMBL/GenBank/DDBJ whole genome shotgun (WGS) entry which is preliminary data.</text>
</comment>
<protein>
    <submittedName>
        <fullName evidence="2">Putative lipoprotein</fullName>
    </submittedName>
</protein>
<dbReference type="RefSeq" id="WP_002849245.1">
    <property type="nucleotide sequence ID" value="NZ_ADKM02000075.1"/>
</dbReference>
<keyword evidence="1" id="KW-0732">Signal</keyword>
<proteinExistence type="predicted"/>
<dbReference type="EMBL" id="ADKM02000075">
    <property type="protein sequence ID" value="EGC03135.1"/>
    <property type="molecule type" value="Genomic_DNA"/>
</dbReference>
<gene>
    <name evidence="2" type="ORF">CUS_6859</name>
</gene>
<evidence type="ECO:0000313" key="3">
    <source>
        <dbReference type="Proteomes" id="UP000004259"/>
    </source>
</evidence>
<accession>E9SC42</accession>
<dbReference type="AlphaFoldDB" id="E9SC42"/>
<evidence type="ECO:0000256" key="1">
    <source>
        <dbReference type="SAM" id="SignalP"/>
    </source>
</evidence>
<feature type="signal peptide" evidence="1">
    <location>
        <begin position="1"/>
        <end position="25"/>
    </location>
</feature>
<keyword evidence="2" id="KW-0449">Lipoprotein</keyword>
<dbReference type="STRING" id="246199.CUS_6859"/>
<evidence type="ECO:0000313" key="2">
    <source>
        <dbReference type="EMBL" id="EGC03135.1"/>
    </source>
</evidence>
<name>E9SC42_RUMAL</name>
<sequence>MNTSFKNRVLLIVFTIILVTSLCSCNNDETSDIGDNDIYTTSISNEFEIKEGTYQKKNSEEKIVIVDQNHLLLENMDYEALAEKYRLSFKNLNLPFPDDAAQQLKSERYFTTGKYSDGNKLSLRIFDDCDYNPLLGYYDDDGYSLVYLKEEYFLIDSEEE</sequence>
<feature type="chain" id="PRO_5038958369" evidence="1">
    <location>
        <begin position="26"/>
        <end position="160"/>
    </location>
</feature>
<reference evidence="2 3" key="1">
    <citation type="submission" date="2011-02" db="EMBL/GenBank/DDBJ databases">
        <authorList>
            <person name="Nelson K.E."/>
            <person name="Sutton G."/>
            <person name="Torralba M."/>
            <person name="Durkin S."/>
            <person name="Harkins D."/>
            <person name="Montgomery R."/>
            <person name="Ziemer C."/>
            <person name="Klaassens E."/>
            <person name="Ocuiv P."/>
            <person name="Morrison M."/>
        </authorList>
    </citation>
    <scope>NUCLEOTIDE SEQUENCE [LARGE SCALE GENOMIC DNA]</scope>
    <source>
        <strain evidence="2 3">8</strain>
    </source>
</reference>
<dbReference type="Proteomes" id="UP000004259">
    <property type="component" value="Unassembled WGS sequence"/>
</dbReference>